<protein>
    <recommendedName>
        <fullName evidence="1">diguanylate cyclase</fullName>
        <ecNumber evidence="1">2.7.7.65</ecNumber>
    </recommendedName>
</protein>
<dbReference type="PROSITE" id="PS50887">
    <property type="entry name" value="GGDEF"/>
    <property type="match status" value="1"/>
</dbReference>
<evidence type="ECO:0000256" key="1">
    <source>
        <dbReference type="ARBA" id="ARBA00012528"/>
    </source>
</evidence>
<dbReference type="SUPFAM" id="SSF55073">
    <property type="entry name" value="Nucleotide cyclase"/>
    <property type="match status" value="1"/>
</dbReference>
<dbReference type="Pfam" id="PF00990">
    <property type="entry name" value="GGDEF"/>
    <property type="match status" value="1"/>
</dbReference>
<comment type="catalytic activity">
    <reaction evidence="2">
        <text>2 GTP = 3',3'-c-di-GMP + 2 diphosphate</text>
        <dbReference type="Rhea" id="RHEA:24898"/>
        <dbReference type="ChEBI" id="CHEBI:33019"/>
        <dbReference type="ChEBI" id="CHEBI:37565"/>
        <dbReference type="ChEBI" id="CHEBI:58805"/>
        <dbReference type="EC" id="2.7.7.65"/>
    </reaction>
</comment>
<dbReference type="InterPro" id="IPR029151">
    <property type="entry name" value="Sensor-like_sf"/>
</dbReference>
<reference evidence="5 6" key="1">
    <citation type="submission" date="2011-11" db="EMBL/GenBank/DDBJ databases">
        <title>Complete sequence of Spirochaeta sp. grapes.</title>
        <authorList>
            <consortium name="US DOE Joint Genome Institute"/>
            <person name="Lucas S."/>
            <person name="Han J."/>
            <person name="Lapidus A."/>
            <person name="Cheng J.-F."/>
            <person name="Goodwin L."/>
            <person name="Pitluck S."/>
            <person name="Peters L."/>
            <person name="Ovchinnikova G."/>
            <person name="Munk A.C."/>
            <person name="Detter J.C."/>
            <person name="Han C."/>
            <person name="Tapia R."/>
            <person name="Land M."/>
            <person name="Hauser L."/>
            <person name="Kyrpides N."/>
            <person name="Ivanova N."/>
            <person name="Pagani I."/>
            <person name="Ritalahtilisa K."/>
            <person name="Loeffler F."/>
            <person name="Woyke T."/>
        </authorList>
    </citation>
    <scope>NUCLEOTIDE SEQUENCE [LARGE SCALE GENOMIC DNA]</scope>
    <source>
        <strain evidence="6">ATCC BAA-1885 / DSM 22778 / Grapes</strain>
    </source>
</reference>
<proteinExistence type="predicted"/>
<dbReference type="eggNOG" id="COG4191">
    <property type="taxonomic scope" value="Bacteria"/>
</dbReference>
<dbReference type="InterPro" id="IPR050469">
    <property type="entry name" value="Diguanylate_Cyclase"/>
</dbReference>
<dbReference type="FunFam" id="3.30.70.270:FF:000001">
    <property type="entry name" value="Diguanylate cyclase domain protein"/>
    <property type="match status" value="1"/>
</dbReference>
<evidence type="ECO:0000313" key="5">
    <source>
        <dbReference type="EMBL" id="AEV29511.1"/>
    </source>
</evidence>
<dbReference type="RefSeq" id="WP_014270354.1">
    <property type="nucleotide sequence ID" value="NC_016633.1"/>
</dbReference>
<dbReference type="EMBL" id="CP003155">
    <property type="protein sequence ID" value="AEV29511.1"/>
    <property type="molecule type" value="Genomic_DNA"/>
</dbReference>
<gene>
    <name evidence="5" type="ordered locus">SpiGrapes_1713</name>
</gene>
<dbReference type="InterPro" id="IPR000160">
    <property type="entry name" value="GGDEF_dom"/>
</dbReference>
<dbReference type="PANTHER" id="PTHR45138">
    <property type="entry name" value="REGULATORY COMPONENTS OF SENSORY TRANSDUCTION SYSTEM"/>
    <property type="match status" value="1"/>
</dbReference>
<dbReference type="Gene3D" id="3.30.70.270">
    <property type="match status" value="1"/>
</dbReference>
<feature type="domain" description="GGDEF" evidence="4">
    <location>
        <begin position="353"/>
        <end position="481"/>
    </location>
</feature>
<keyword evidence="3" id="KW-1133">Transmembrane helix</keyword>
<dbReference type="SUPFAM" id="SSF103190">
    <property type="entry name" value="Sensory domain-like"/>
    <property type="match status" value="1"/>
</dbReference>
<dbReference type="Proteomes" id="UP000005632">
    <property type="component" value="Chromosome"/>
</dbReference>
<dbReference type="CDD" id="cd18773">
    <property type="entry name" value="PDC1_HK_sensor"/>
    <property type="match status" value="1"/>
</dbReference>
<dbReference type="PANTHER" id="PTHR45138:SF9">
    <property type="entry name" value="DIGUANYLATE CYCLASE DGCM-RELATED"/>
    <property type="match status" value="1"/>
</dbReference>
<dbReference type="GO" id="GO:0052621">
    <property type="term" value="F:diguanylate cyclase activity"/>
    <property type="evidence" value="ECO:0007669"/>
    <property type="project" value="UniProtKB-EC"/>
</dbReference>
<dbReference type="eggNOG" id="COG3706">
    <property type="taxonomic scope" value="Bacteria"/>
</dbReference>
<dbReference type="InterPro" id="IPR029787">
    <property type="entry name" value="Nucleotide_cyclase"/>
</dbReference>
<dbReference type="EC" id="2.7.7.65" evidence="1"/>
<sequence length="481" mass="54328">MIKKLTHYKLTILLMLILIPSFIAVGLLNYYVQRDSIREELITTSLPLVRDLIDWEISTRLQDPLLASSLMARDTFLIDWIEDGEIDSRKIEKYLESIRIEHGFATSFFVSAKTLRYYSYQGVYKEISTENAHDIWYYDFINSQQGVALDVDTDEVSAGKLTIFINYRVESTTGELLGVVGVGVDMSDIAALLQKTQKTFGRVVYMVDESGLIQAHSDMNIIEKRNIHTTFGIDKIANAILDSKARTLDTQYAGTKGSILLTSRYIPDLKWYIIVEQDERVSLKLIRAMLLKTILIGFVASVLALLTSIRIVNKYNQKLEDSSRLDHLTQINNRMELDHRLLTEFSLCQRSGGTFSVLMIDLDNFKEINDTYGHIAGDDALVKFTQLVNSTLHITDSFGRWGGDEFLLILPKTKGLEGVAIANQLRSHVAGSDALMDFVLTISIGVAELKEDDSIESLLSRTDKALYRAKREGKDRAVLQG</sequence>
<dbReference type="Gene3D" id="3.30.450.20">
    <property type="entry name" value="PAS domain"/>
    <property type="match status" value="2"/>
</dbReference>
<keyword evidence="3" id="KW-0812">Transmembrane</keyword>
<evidence type="ECO:0000259" key="4">
    <source>
        <dbReference type="PROSITE" id="PS50887"/>
    </source>
</evidence>
<dbReference type="KEGG" id="sgp:SpiGrapes_1713"/>
<dbReference type="OrthoDB" id="9779586at2"/>
<dbReference type="HOGENOM" id="CLU_029518_0_0_12"/>
<accession>G8QX07</accession>
<dbReference type="STRING" id="158190.SpiGrapes_1713"/>
<dbReference type="CDD" id="cd01949">
    <property type="entry name" value="GGDEF"/>
    <property type="match status" value="1"/>
</dbReference>
<organism evidence="5 6">
    <name type="scientific">Sphaerochaeta pleomorpha (strain ATCC BAA-1885 / DSM 22778 / Grapes)</name>
    <dbReference type="NCBI Taxonomy" id="158190"/>
    <lineage>
        <taxon>Bacteria</taxon>
        <taxon>Pseudomonadati</taxon>
        <taxon>Spirochaetota</taxon>
        <taxon>Spirochaetia</taxon>
        <taxon>Spirochaetales</taxon>
        <taxon>Sphaerochaetaceae</taxon>
        <taxon>Sphaerochaeta</taxon>
    </lineage>
</organism>
<dbReference type="AlphaFoldDB" id="G8QX07"/>
<feature type="transmembrane region" description="Helical" evidence="3">
    <location>
        <begin position="289"/>
        <end position="309"/>
    </location>
</feature>
<keyword evidence="3" id="KW-0472">Membrane</keyword>
<evidence type="ECO:0000313" key="6">
    <source>
        <dbReference type="Proteomes" id="UP000005632"/>
    </source>
</evidence>
<feature type="transmembrane region" description="Helical" evidence="3">
    <location>
        <begin position="12"/>
        <end position="32"/>
    </location>
</feature>
<dbReference type="SMART" id="SM00267">
    <property type="entry name" value="GGDEF"/>
    <property type="match status" value="1"/>
</dbReference>
<dbReference type="InterPro" id="IPR043128">
    <property type="entry name" value="Rev_trsase/Diguanyl_cyclase"/>
</dbReference>
<dbReference type="NCBIfam" id="TIGR00254">
    <property type="entry name" value="GGDEF"/>
    <property type="match status" value="1"/>
</dbReference>
<evidence type="ECO:0000256" key="3">
    <source>
        <dbReference type="SAM" id="Phobius"/>
    </source>
</evidence>
<evidence type="ECO:0000256" key="2">
    <source>
        <dbReference type="ARBA" id="ARBA00034247"/>
    </source>
</evidence>
<keyword evidence="6" id="KW-1185">Reference proteome</keyword>
<name>G8QX07_SPHPG</name>